<dbReference type="EMBL" id="MBFR01000092">
    <property type="protein sequence ID" value="PVU94414.1"/>
    <property type="molecule type" value="Genomic_DNA"/>
</dbReference>
<protein>
    <submittedName>
        <fullName evidence="2">Uncharacterized protein</fullName>
    </submittedName>
</protein>
<evidence type="ECO:0000313" key="3">
    <source>
        <dbReference type="Proteomes" id="UP000245383"/>
    </source>
</evidence>
<proteinExistence type="predicted"/>
<organism evidence="2 3">
    <name type="scientific">Smittium simulii</name>
    <dbReference type="NCBI Taxonomy" id="133385"/>
    <lineage>
        <taxon>Eukaryota</taxon>
        <taxon>Fungi</taxon>
        <taxon>Fungi incertae sedis</taxon>
        <taxon>Zoopagomycota</taxon>
        <taxon>Kickxellomycotina</taxon>
        <taxon>Harpellomycetes</taxon>
        <taxon>Harpellales</taxon>
        <taxon>Legeriomycetaceae</taxon>
        <taxon>Smittium</taxon>
    </lineage>
</organism>
<name>A0A2T9YQ88_9FUNG</name>
<dbReference type="Proteomes" id="UP000245383">
    <property type="component" value="Unassembled WGS sequence"/>
</dbReference>
<evidence type="ECO:0000313" key="2">
    <source>
        <dbReference type="EMBL" id="PVU94414.1"/>
    </source>
</evidence>
<evidence type="ECO:0000256" key="1">
    <source>
        <dbReference type="SAM" id="MobiDB-lite"/>
    </source>
</evidence>
<reference evidence="2 3" key="1">
    <citation type="journal article" date="2018" name="MBio">
        <title>Comparative Genomics Reveals the Core Gene Toolbox for the Fungus-Insect Symbiosis.</title>
        <authorList>
            <person name="Wang Y."/>
            <person name="Stata M."/>
            <person name="Wang W."/>
            <person name="Stajich J.E."/>
            <person name="White M.M."/>
            <person name="Moncalvo J.M."/>
        </authorList>
    </citation>
    <scope>NUCLEOTIDE SEQUENCE [LARGE SCALE GENOMIC DNA]</scope>
    <source>
        <strain evidence="2 3">SWE-8-4</strain>
    </source>
</reference>
<gene>
    <name evidence="2" type="ORF">BB561_002571</name>
</gene>
<feature type="region of interest" description="Disordered" evidence="1">
    <location>
        <begin position="105"/>
        <end position="124"/>
    </location>
</feature>
<sequence>MDQRISNNPLSPQTKKTIKNSYSLKAKLEKSPFLPTPPIDCKQNDPLLQDFEELQTNYIKLYNNSSNTKLHLEEALKRLDLIEFEYSEALEKISFLQGALKKSLPTRKSSNNRRHTLSPGTVGVDSYAYDTSSKKSQSQNLFLKSKYKNTTNSDNTQLSISPNSNDMLLSSKKIITKQILRLSTPTPTTVTRSSDLDHSMYKLNSDQPQHDTYFTGSAFTCPVLRKPSVSMCKKNHSSSLASKSNNDDNATPYVSDNDTCYSEPFYLDTFNKKLSSITKNNTFQKENIDSGFNLPASLAHKNNEKIQSLDSTVLKTTLGFFQQNKSITGSIYQNSLNNYCMHYKKKARCNKHCRINKASKPFRYAKRLVIKSRMNSIFGCPVLMNKLVNRILKRHNQTLQKLVLYYAKQPILKLLSNHYKLYNMISANTNSPFSFQYKIPNLVDYLPLINIIYFIALPLKQSVSLKLIIVKRRLLLSNKLLTNVLSKTPLFSVNTRVASILNPESDFSCIIPGTSEPKDVFEDSFHSSLLSDDSKSSSSSLIYTNRGVSYMYYPGNNENIDFNLNTYDRRLLEAGIKAEKLLYPLSNLKSMALNGYNLISLALKTRIIDYKKIILQDKKL</sequence>
<keyword evidence="3" id="KW-1185">Reference proteome</keyword>
<comment type="caution">
    <text evidence="2">The sequence shown here is derived from an EMBL/GenBank/DDBJ whole genome shotgun (WGS) entry which is preliminary data.</text>
</comment>
<dbReference type="AlphaFoldDB" id="A0A2T9YQ88"/>
<accession>A0A2T9YQ88</accession>